<sequence length="476" mass="50926">MKPILPDYSQSGVLIVGDVMLDRYWYGPTGRISPEAPVPVVKVENNEERPGGAANVAMNIASLGGHAHVVGLTGKDEPAEVLKSTLGALKVKCDFVELDDYPTITKLRVMSRGQQLIRLDFEDKFENTDPELVLSRMEQALPNVRSVILSDYAKGALEHVQSFIQKARAAKVPVFIDPKGADLERYRGATLLTPNMAEFELVAGKVKSEEDLIEKGIALIEKYDFEALLVTRSEHGMTLLRKDQAPFHLPTQAKEVYDVTGAGDTVISVLAASVAAGKPLDEACALANAAAGVVVGKLGTSTLSTIELAEAIHGSQDTDYGVISEAALVKAVKRARAKGEKVVMTNGCFDILHAGHVSYMNHAAELGDRLIVAVNTDESVKRLKGPGRPVNPTDRRMAVLAGLGAVDWVVPFSEDTPQRVISEVLPSILVKGGDYKPEEIAGGEEVIAAGGEVKVLNFEDGCSTTEIIKAIKGGRG</sequence>
<dbReference type="InterPro" id="IPR011913">
    <property type="entry name" value="RfaE_dom_I"/>
</dbReference>
<dbReference type="EC" id="2.7.7.70" evidence="16"/>
<dbReference type="Pfam" id="PF00294">
    <property type="entry name" value="PfkB"/>
    <property type="match status" value="1"/>
</dbReference>
<dbReference type="AlphaFoldDB" id="A0ABD5AAP1"/>
<dbReference type="FunFam" id="3.40.50.620:FF:000028">
    <property type="entry name" value="Bifunctional protein HldE"/>
    <property type="match status" value="1"/>
</dbReference>
<feature type="domain" description="Cytidyltransferase-like" evidence="18">
    <location>
        <begin position="344"/>
        <end position="469"/>
    </location>
</feature>
<gene>
    <name evidence="16 19" type="primary">hldE</name>
    <name evidence="19" type="ORF">Q8W38_11980</name>
</gene>
<dbReference type="NCBIfam" id="TIGR00125">
    <property type="entry name" value="cyt_tran_rel"/>
    <property type="match status" value="1"/>
</dbReference>
<comment type="similarity">
    <text evidence="14 16">In the N-terminal section; belongs to the carbohydrate kinase PfkB family.</text>
</comment>
<dbReference type="InterPro" id="IPR029056">
    <property type="entry name" value="Ribokinase-like"/>
</dbReference>
<comment type="pathway">
    <text evidence="16">Nucleotide-sugar biosynthesis; ADP-L-glycero-beta-D-manno-heptose biosynthesis; ADP-L-glycero-beta-D-manno-heptose from D-glycero-beta-D-manno-heptose 7-phosphate: step 3/4.</text>
</comment>
<evidence type="ECO:0000259" key="17">
    <source>
        <dbReference type="Pfam" id="PF00294"/>
    </source>
</evidence>
<evidence type="ECO:0000256" key="4">
    <source>
        <dbReference type="ARBA" id="ARBA00011738"/>
    </source>
</evidence>
<dbReference type="GO" id="GO:0005524">
    <property type="term" value="F:ATP binding"/>
    <property type="evidence" value="ECO:0007669"/>
    <property type="project" value="UniProtKB-UniRule"/>
</dbReference>
<comment type="catalytic activity">
    <reaction evidence="13 16">
        <text>D-glycero-beta-D-manno-heptose 7-phosphate + ATP = D-glycero-beta-D-manno-heptose 1,7-bisphosphate + ADP + H(+)</text>
        <dbReference type="Rhea" id="RHEA:27473"/>
        <dbReference type="ChEBI" id="CHEBI:15378"/>
        <dbReference type="ChEBI" id="CHEBI:30616"/>
        <dbReference type="ChEBI" id="CHEBI:60204"/>
        <dbReference type="ChEBI" id="CHEBI:60208"/>
        <dbReference type="ChEBI" id="CHEBI:456216"/>
        <dbReference type="EC" id="2.7.1.167"/>
    </reaction>
</comment>
<dbReference type="NCBIfam" id="TIGR02198">
    <property type="entry name" value="rfaE_dom_I"/>
    <property type="match status" value="1"/>
</dbReference>
<evidence type="ECO:0000259" key="18">
    <source>
        <dbReference type="Pfam" id="PF01467"/>
    </source>
</evidence>
<dbReference type="Pfam" id="PF01467">
    <property type="entry name" value="CTP_transf_like"/>
    <property type="match status" value="1"/>
</dbReference>
<dbReference type="Proteomes" id="UP001177883">
    <property type="component" value="Unassembled WGS sequence"/>
</dbReference>
<dbReference type="InterPro" id="IPR023030">
    <property type="entry name" value="Bifunc_HldE"/>
</dbReference>
<proteinExistence type="inferred from homology"/>
<feature type="active site" evidence="16">
    <location>
        <position position="264"/>
    </location>
</feature>
<dbReference type="InterPro" id="IPR011914">
    <property type="entry name" value="RfaE_dom_II"/>
</dbReference>
<dbReference type="HAMAP" id="MF_01603">
    <property type="entry name" value="HldE"/>
    <property type="match status" value="1"/>
</dbReference>
<evidence type="ECO:0000256" key="14">
    <source>
        <dbReference type="ARBA" id="ARBA00060955"/>
    </source>
</evidence>
<keyword evidence="11 16" id="KW-0119">Carbohydrate metabolism</keyword>
<evidence type="ECO:0000313" key="20">
    <source>
        <dbReference type="Proteomes" id="UP001177883"/>
    </source>
</evidence>
<dbReference type="Gene3D" id="3.40.50.620">
    <property type="entry name" value="HUPs"/>
    <property type="match status" value="1"/>
</dbReference>
<protein>
    <recommendedName>
        <fullName evidence="16">Bifunctional protein HldE</fullName>
    </recommendedName>
    <domain>
        <recommendedName>
            <fullName evidence="16">D-beta-D-heptose 7-phosphate kinase</fullName>
            <ecNumber evidence="16">2.7.1.167</ecNumber>
        </recommendedName>
        <alternativeName>
            <fullName evidence="16">D-beta-D-heptose 7-phosphotransferase</fullName>
        </alternativeName>
        <alternativeName>
            <fullName evidence="16">D-glycero-beta-D-manno-heptose-7-phosphate kinase</fullName>
        </alternativeName>
    </domain>
    <domain>
        <recommendedName>
            <fullName evidence="16">D-beta-D-heptose 1-phosphate adenylyltransferase</fullName>
            <ecNumber evidence="16">2.7.7.70</ecNumber>
        </recommendedName>
        <alternativeName>
            <fullName evidence="16">D-glycero-beta-D-manno-heptose 1-phosphate adenylyltransferase</fullName>
        </alternativeName>
    </domain>
</protein>
<evidence type="ECO:0000256" key="6">
    <source>
        <dbReference type="ARBA" id="ARBA00022695"/>
    </source>
</evidence>
<evidence type="ECO:0000256" key="8">
    <source>
        <dbReference type="ARBA" id="ARBA00022777"/>
    </source>
</evidence>
<evidence type="ECO:0000256" key="16">
    <source>
        <dbReference type="HAMAP-Rule" id="MF_01603"/>
    </source>
</evidence>
<dbReference type="InterPro" id="IPR004821">
    <property type="entry name" value="Cyt_trans-like"/>
</dbReference>
<dbReference type="InterPro" id="IPR011611">
    <property type="entry name" value="PfkB_dom"/>
</dbReference>
<keyword evidence="10 16" id="KW-0511">Multifunctional enzyme</keyword>
<comment type="pathway">
    <text evidence="3">Bacterial outer membrane biogenesis; LPS core biosynthesis.</text>
</comment>
<feature type="domain" description="Carbohydrate kinase PfkB" evidence="17">
    <location>
        <begin position="13"/>
        <end position="302"/>
    </location>
</feature>
<dbReference type="PANTHER" id="PTHR46969">
    <property type="entry name" value="BIFUNCTIONAL PROTEIN HLDE"/>
    <property type="match status" value="1"/>
</dbReference>
<evidence type="ECO:0000313" key="19">
    <source>
        <dbReference type="EMBL" id="MDP2490057.1"/>
    </source>
</evidence>
<keyword evidence="9 16" id="KW-0067">ATP-binding</keyword>
<organism evidence="19 20">
    <name type="scientific">Vibrio splendidus</name>
    <dbReference type="NCBI Taxonomy" id="29497"/>
    <lineage>
        <taxon>Bacteria</taxon>
        <taxon>Pseudomonadati</taxon>
        <taxon>Pseudomonadota</taxon>
        <taxon>Gammaproteobacteria</taxon>
        <taxon>Vibrionales</taxon>
        <taxon>Vibrionaceae</taxon>
        <taxon>Vibrio</taxon>
    </lineage>
</organism>
<dbReference type="InterPro" id="IPR002173">
    <property type="entry name" value="Carboh/pur_kinase_PfkB_CS"/>
</dbReference>
<dbReference type="SUPFAM" id="SSF52374">
    <property type="entry name" value="Nucleotidylyl transferase"/>
    <property type="match status" value="1"/>
</dbReference>
<dbReference type="CDD" id="cd01172">
    <property type="entry name" value="RfaE_like"/>
    <property type="match status" value="1"/>
</dbReference>
<evidence type="ECO:0000256" key="5">
    <source>
        <dbReference type="ARBA" id="ARBA00022679"/>
    </source>
</evidence>
<dbReference type="InterPro" id="IPR014729">
    <property type="entry name" value="Rossmann-like_a/b/a_fold"/>
</dbReference>
<feature type="binding site" evidence="16">
    <location>
        <begin position="195"/>
        <end position="198"/>
    </location>
    <ligand>
        <name>ATP</name>
        <dbReference type="ChEBI" id="CHEBI:30616"/>
    </ligand>
</feature>
<dbReference type="PANTHER" id="PTHR46969:SF1">
    <property type="entry name" value="BIFUNCTIONAL PROTEIN HLDE"/>
    <property type="match status" value="1"/>
</dbReference>
<evidence type="ECO:0000256" key="13">
    <source>
        <dbReference type="ARBA" id="ARBA00052873"/>
    </source>
</evidence>
<dbReference type="SUPFAM" id="SSF53613">
    <property type="entry name" value="Ribokinase-like"/>
    <property type="match status" value="1"/>
</dbReference>
<dbReference type="NCBIfam" id="NF008454">
    <property type="entry name" value="PRK11316.1"/>
    <property type="match status" value="1"/>
</dbReference>
<accession>A0ABD5AAP1</accession>
<dbReference type="FunFam" id="3.40.1190.20:FF:000002">
    <property type="entry name" value="Bifunctional protein HldE"/>
    <property type="match status" value="1"/>
</dbReference>
<dbReference type="Gene3D" id="3.40.1190.20">
    <property type="match status" value="1"/>
</dbReference>
<dbReference type="GO" id="GO:0033785">
    <property type="term" value="F:heptose 7-phosphate kinase activity"/>
    <property type="evidence" value="ECO:0007669"/>
    <property type="project" value="UniProtKB-UniRule"/>
</dbReference>
<name>A0ABD5AAP1_VIBSP</name>
<comment type="function">
    <text evidence="2 16">Catalyzes the ADP transfer from ATP to D-glycero-beta-D-manno-heptose 1-phosphate, yielding ADP-D-glycero-beta-D-manno-heptose.</text>
</comment>
<comment type="similarity">
    <text evidence="15 16">In the C-terminal section; belongs to the cytidylyltransferase family.</text>
</comment>
<dbReference type="GO" id="GO:0033786">
    <property type="term" value="F:heptose-1-phosphate adenylyltransferase activity"/>
    <property type="evidence" value="ECO:0007669"/>
    <property type="project" value="UniProtKB-UniRule"/>
</dbReference>
<evidence type="ECO:0000256" key="2">
    <source>
        <dbReference type="ARBA" id="ARBA00003753"/>
    </source>
</evidence>
<comment type="catalytic activity">
    <reaction evidence="12 16">
        <text>D-glycero-beta-D-manno-heptose 1-phosphate + ATP + H(+) = ADP-D-glycero-beta-D-manno-heptose + diphosphate</text>
        <dbReference type="Rhea" id="RHEA:27465"/>
        <dbReference type="ChEBI" id="CHEBI:15378"/>
        <dbReference type="ChEBI" id="CHEBI:30616"/>
        <dbReference type="ChEBI" id="CHEBI:33019"/>
        <dbReference type="ChEBI" id="CHEBI:59967"/>
        <dbReference type="ChEBI" id="CHEBI:61593"/>
        <dbReference type="EC" id="2.7.7.70"/>
    </reaction>
</comment>
<feature type="region of interest" description="Ribokinase" evidence="16">
    <location>
        <begin position="1"/>
        <end position="318"/>
    </location>
</feature>
<feature type="region of interest" description="Cytidylyltransferase" evidence="16">
    <location>
        <begin position="344"/>
        <end position="476"/>
    </location>
</feature>
<evidence type="ECO:0000256" key="3">
    <source>
        <dbReference type="ARBA" id="ARBA00004713"/>
    </source>
</evidence>
<evidence type="ECO:0000256" key="12">
    <source>
        <dbReference type="ARBA" id="ARBA00047428"/>
    </source>
</evidence>
<keyword evidence="6 16" id="KW-0548">Nucleotidyltransferase</keyword>
<keyword evidence="5 16" id="KW-0808">Transferase</keyword>
<comment type="pathway">
    <text evidence="16">Nucleotide-sugar biosynthesis; ADP-L-glycero-beta-D-manno-heptose biosynthesis; ADP-L-glycero-beta-D-manno-heptose from D-glycero-beta-D-manno-heptose 7-phosphate: step 1/4.</text>
</comment>
<reference evidence="19" key="1">
    <citation type="submission" date="2023-07" db="EMBL/GenBank/DDBJ databases">
        <title>Genome content predicts the carbon catabolic preferences of heterotrophic bacteria.</title>
        <authorList>
            <person name="Gralka M."/>
        </authorList>
    </citation>
    <scope>NUCLEOTIDE SEQUENCE</scope>
    <source>
        <strain evidence="19">6E03</strain>
    </source>
</reference>
<keyword evidence="7 16" id="KW-0547">Nucleotide-binding</keyword>
<comment type="caution">
    <text evidence="19">The sequence shown here is derived from an EMBL/GenBank/DDBJ whole genome shotgun (WGS) entry which is preliminary data.</text>
</comment>
<dbReference type="EC" id="2.7.1.167" evidence="16"/>
<evidence type="ECO:0000256" key="1">
    <source>
        <dbReference type="ARBA" id="ARBA00002319"/>
    </source>
</evidence>
<evidence type="ECO:0000256" key="10">
    <source>
        <dbReference type="ARBA" id="ARBA00023268"/>
    </source>
</evidence>
<dbReference type="RefSeq" id="WP_102490844.1">
    <property type="nucleotide sequence ID" value="NZ_JAUYVK010000009.1"/>
</dbReference>
<keyword evidence="8 16" id="KW-0418">Kinase</keyword>
<evidence type="ECO:0000256" key="7">
    <source>
        <dbReference type="ARBA" id="ARBA00022741"/>
    </source>
</evidence>
<dbReference type="EMBL" id="JAUYVK010000009">
    <property type="protein sequence ID" value="MDP2490057.1"/>
    <property type="molecule type" value="Genomic_DNA"/>
</dbReference>
<comment type="subunit">
    <text evidence="4 16">Homodimer.</text>
</comment>
<evidence type="ECO:0000256" key="11">
    <source>
        <dbReference type="ARBA" id="ARBA00023277"/>
    </source>
</evidence>
<evidence type="ECO:0000256" key="9">
    <source>
        <dbReference type="ARBA" id="ARBA00022840"/>
    </source>
</evidence>
<dbReference type="PROSITE" id="PS00583">
    <property type="entry name" value="PFKB_KINASES_1"/>
    <property type="match status" value="1"/>
</dbReference>
<comment type="function">
    <text evidence="1 16">Catalyzes the phosphorylation of D-glycero-D-manno-heptose 7-phosphate at the C-1 position to selectively form D-glycero-beta-D-manno-heptose-1,7-bisphosphate.</text>
</comment>
<evidence type="ECO:0000256" key="15">
    <source>
        <dbReference type="ARBA" id="ARBA00061122"/>
    </source>
</evidence>
<dbReference type="NCBIfam" id="TIGR02199">
    <property type="entry name" value="rfaE_dom_II"/>
    <property type="match status" value="1"/>
</dbReference>